<dbReference type="InterPro" id="IPR010227">
    <property type="entry name" value="NADH_Q_OxRdtase_chainM/4"/>
</dbReference>
<keyword evidence="3 6" id="KW-0812">Transmembrane</keyword>
<dbReference type="GO" id="GO:0048039">
    <property type="term" value="F:ubiquinone binding"/>
    <property type="evidence" value="ECO:0007669"/>
    <property type="project" value="TreeGrafter"/>
</dbReference>
<gene>
    <name evidence="9" type="ORF">CLV29_2107</name>
</gene>
<dbReference type="NCBIfam" id="NF004500">
    <property type="entry name" value="PRK05846.1-4"/>
    <property type="match status" value="1"/>
</dbReference>
<dbReference type="PANTHER" id="PTHR43507:SF1">
    <property type="entry name" value="NADH-UBIQUINONE OXIDOREDUCTASE CHAIN 4"/>
    <property type="match status" value="1"/>
</dbReference>
<sequence>MSFPWLVLLGVLPLLGAAVVIMLTGRVARVVGLVFALATLAVAAGVTVLTAGGVELITQVPWITVIGAWFSLGPVDGLSVSMLLLTALLTPLVLLGTWSDPDHLGRGRHWDANTYFALVLAVEGFALFTFMATDVLLFYIVFEASLVMMYFLIGGFGGEHRGRAAMKFLIFSLSGGLVMLGSIIGLYGVSAGQGQPTYLLTELAQLDLDTGVGRWIFLGFLFAFAVKAPMIGIHTWLPDAAQQGTPGGTVLLVGVLDKIGTYGMIRICLELFPATSKWAAPVLLTWAVVSIIWAALAALVQTDLYRFVAYSSISHFGFIVLGIFAFTTPSLTGATFYMFNHGLSTAALLLVLGFAVKRRGSAQMADFGGVVKVAPVLAGLTLFAGLSALALPGLSSFVSEFLVLSGTFSRHPIWAVAAVFGLVLTAAYVLTMYLKTMTGSPGEQVRRTLAVDLNGRERVAMAPLVVLIVLLGLFPAPMLDLIEPASAHTMQLLGMTDPDRFEPGEG</sequence>
<dbReference type="GO" id="GO:0008137">
    <property type="term" value="F:NADH dehydrogenase (ubiquinone) activity"/>
    <property type="evidence" value="ECO:0007669"/>
    <property type="project" value="InterPro"/>
</dbReference>
<dbReference type="PRINTS" id="PR01437">
    <property type="entry name" value="NUOXDRDTASE4"/>
</dbReference>
<protein>
    <submittedName>
        <fullName evidence="9">NADH-quinone oxidoreductase subunit M</fullName>
    </submittedName>
</protein>
<feature type="transmembrane region" description="Helical" evidence="7">
    <location>
        <begin position="307"/>
        <end position="328"/>
    </location>
</feature>
<feature type="transmembrane region" description="Helical" evidence="7">
    <location>
        <begin position="411"/>
        <end position="434"/>
    </location>
</feature>
<evidence type="ECO:0000313" key="10">
    <source>
        <dbReference type="Proteomes" id="UP000295371"/>
    </source>
</evidence>
<dbReference type="GO" id="GO:0042773">
    <property type="term" value="P:ATP synthesis coupled electron transport"/>
    <property type="evidence" value="ECO:0007669"/>
    <property type="project" value="InterPro"/>
</dbReference>
<dbReference type="NCBIfam" id="TIGR01972">
    <property type="entry name" value="NDH_I_M"/>
    <property type="match status" value="1"/>
</dbReference>
<dbReference type="GO" id="GO:0016020">
    <property type="term" value="C:membrane"/>
    <property type="evidence" value="ECO:0007669"/>
    <property type="project" value="UniProtKB-SubCell"/>
</dbReference>
<accession>A0A4R7JA52</accession>
<feature type="transmembrane region" description="Helical" evidence="7">
    <location>
        <begin position="77"/>
        <end position="98"/>
    </location>
</feature>
<comment type="similarity">
    <text evidence="2">Belongs to the complex I subunit 4 family.</text>
</comment>
<name>A0A4R7JA52_9ACTN</name>
<comment type="caution">
    <text evidence="9">The sequence shown here is derived from an EMBL/GenBank/DDBJ whole genome shotgun (WGS) entry which is preliminary data.</text>
</comment>
<evidence type="ECO:0000259" key="8">
    <source>
        <dbReference type="Pfam" id="PF00361"/>
    </source>
</evidence>
<feature type="transmembrane region" description="Helical" evidence="7">
    <location>
        <begin position="168"/>
        <end position="189"/>
    </location>
</feature>
<reference evidence="9 10" key="1">
    <citation type="submission" date="2019-03" db="EMBL/GenBank/DDBJ databases">
        <title>Genomic Encyclopedia of Archaeal and Bacterial Type Strains, Phase II (KMG-II): from individual species to whole genera.</title>
        <authorList>
            <person name="Goeker M."/>
        </authorList>
    </citation>
    <scope>NUCLEOTIDE SEQUENCE [LARGE SCALE GENOMIC DNA]</scope>
    <source>
        <strain evidence="9 10">DSM 24323</strain>
    </source>
</reference>
<feature type="transmembrane region" description="Helical" evidence="7">
    <location>
        <begin position="30"/>
        <end position="57"/>
    </location>
</feature>
<dbReference type="InterPro" id="IPR003918">
    <property type="entry name" value="NADH_UbQ_OxRdtase"/>
</dbReference>
<feature type="transmembrane region" description="Helical" evidence="7">
    <location>
        <begin position="367"/>
        <end position="391"/>
    </location>
</feature>
<keyword evidence="4 7" id="KW-1133">Transmembrane helix</keyword>
<dbReference type="Proteomes" id="UP000295371">
    <property type="component" value="Unassembled WGS sequence"/>
</dbReference>
<evidence type="ECO:0000256" key="2">
    <source>
        <dbReference type="ARBA" id="ARBA00009025"/>
    </source>
</evidence>
<dbReference type="PANTHER" id="PTHR43507">
    <property type="entry name" value="NADH-UBIQUINONE OXIDOREDUCTASE CHAIN 4"/>
    <property type="match status" value="1"/>
</dbReference>
<dbReference type="RefSeq" id="WP_133754810.1">
    <property type="nucleotide sequence ID" value="NZ_SOAW01000001.1"/>
</dbReference>
<feature type="transmembrane region" description="Helical" evidence="7">
    <location>
        <begin position="110"/>
        <end position="130"/>
    </location>
</feature>
<feature type="transmembrane region" description="Helical" evidence="7">
    <location>
        <begin position="215"/>
        <end position="237"/>
    </location>
</feature>
<evidence type="ECO:0000256" key="7">
    <source>
        <dbReference type="SAM" id="Phobius"/>
    </source>
</evidence>
<evidence type="ECO:0000313" key="9">
    <source>
        <dbReference type="EMBL" id="TDT34441.1"/>
    </source>
</evidence>
<organism evidence="9 10">
    <name type="scientific">Naumannella halotolerans</name>
    <dbReference type="NCBI Taxonomy" id="993414"/>
    <lineage>
        <taxon>Bacteria</taxon>
        <taxon>Bacillati</taxon>
        <taxon>Actinomycetota</taxon>
        <taxon>Actinomycetes</taxon>
        <taxon>Propionibacteriales</taxon>
        <taxon>Propionibacteriaceae</taxon>
        <taxon>Naumannella</taxon>
    </lineage>
</organism>
<evidence type="ECO:0000256" key="5">
    <source>
        <dbReference type="ARBA" id="ARBA00023136"/>
    </source>
</evidence>
<feature type="transmembrane region" description="Helical" evidence="7">
    <location>
        <begin position="455"/>
        <end position="474"/>
    </location>
</feature>
<feature type="transmembrane region" description="Helical" evidence="7">
    <location>
        <begin position="6"/>
        <end position="23"/>
    </location>
</feature>
<dbReference type="OrthoDB" id="9768329at2"/>
<keyword evidence="5 7" id="KW-0472">Membrane</keyword>
<feature type="transmembrane region" description="Helical" evidence="7">
    <location>
        <begin position="136"/>
        <end position="156"/>
    </location>
</feature>
<evidence type="ECO:0000256" key="1">
    <source>
        <dbReference type="ARBA" id="ARBA00004127"/>
    </source>
</evidence>
<evidence type="ECO:0000256" key="3">
    <source>
        <dbReference type="ARBA" id="ARBA00022692"/>
    </source>
</evidence>
<dbReference type="AlphaFoldDB" id="A0A4R7JA52"/>
<dbReference type="Pfam" id="PF00361">
    <property type="entry name" value="Proton_antipo_M"/>
    <property type="match status" value="1"/>
</dbReference>
<keyword evidence="10" id="KW-1185">Reference proteome</keyword>
<dbReference type="InterPro" id="IPR001750">
    <property type="entry name" value="ND/Mrp_TM"/>
</dbReference>
<feature type="transmembrane region" description="Helical" evidence="7">
    <location>
        <begin position="334"/>
        <end position="355"/>
    </location>
</feature>
<evidence type="ECO:0000256" key="6">
    <source>
        <dbReference type="RuleBase" id="RU000320"/>
    </source>
</evidence>
<dbReference type="EMBL" id="SOAW01000001">
    <property type="protein sequence ID" value="TDT34441.1"/>
    <property type="molecule type" value="Genomic_DNA"/>
</dbReference>
<comment type="subcellular location">
    <subcellularLocation>
        <location evidence="1">Endomembrane system</location>
        <topology evidence="1">Multi-pass membrane protein</topology>
    </subcellularLocation>
    <subcellularLocation>
        <location evidence="6">Membrane</location>
        <topology evidence="6">Multi-pass membrane protein</topology>
    </subcellularLocation>
</comment>
<proteinExistence type="inferred from homology"/>
<dbReference type="GO" id="GO:0012505">
    <property type="term" value="C:endomembrane system"/>
    <property type="evidence" value="ECO:0007669"/>
    <property type="project" value="UniProtKB-SubCell"/>
</dbReference>
<evidence type="ECO:0000256" key="4">
    <source>
        <dbReference type="ARBA" id="ARBA00022989"/>
    </source>
</evidence>
<feature type="domain" description="NADH:quinone oxidoreductase/Mrp antiporter transmembrane" evidence="8">
    <location>
        <begin position="132"/>
        <end position="425"/>
    </location>
</feature>
<dbReference type="GO" id="GO:0003954">
    <property type="term" value="F:NADH dehydrogenase activity"/>
    <property type="evidence" value="ECO:0007669"/>
    <property type="project" value="TreeGrafter"/>
</dbReference>
<feature type="transmembrane region" description="Helical" evidence="7">
    <location>
        <begin position="249"/>
        <end position="272"/>
    </location>
</feature>
<dbReference type="GO" id="GO:0015990">
    <property type="term" value="P:electron transport coupled proton transport"/>
    <property type="evidence" value="ECO:0007669"/>
    <property type="project" value="TreeGrafter"/>
</dbReference>
<feature type="transmembrane region" description="Helical" evidence="7">
    <location>
        <begin position="278"/>
        <end position="300"/>
    </location>
</feature>